<evidence type="ECO:0000313" key="4">
    <source>
        <dbReference type="EMBL" id="OAD77478.1"/>
    </source>
</evidence>
<dbReference type="Pfam" id="PF12796">
    <property type="entry name" value="Ank_2"/>
    <property type="match status" value="1"/>
</dbReference>
<dbReference type="OrthoDB" id="194358at2759"/>
<dbReference type="EMBL" id="KV440974">
    <property type="protein sequence ID" value="OAD77478.1"/>
    <property type="molecule type" value="Genomic_DNA"/>
</dbReference>
<dbReference type="Gene3D" id="1.25.40.20">
    <property type="entry name" value="Ankyrin repeat-containing domain"/>
    <property type="match status" value="1"/>
</dbReference>
<dbReference type="GO" id="GO:0005634">
    <property type="term" value="C:nucleus"/>
    <property type="evidence" value="ECO:0007669"/>
    <property type="project" value="TreeGrafter"/>
</dbReference>
<dbReference type="PROSITE" id="PS50088">
    <property type="entry name" value="ANK_REPEAT"/>
    <property type="match status" value="2"/>
</dbReference>
<accession>A0A167P8P3</accession>
<keyword evidence="2 3" id="KW-0040">ANK repeat</keyword>
<dbReference type="AlphaFoldDB" id="A0A167P8P3"/>
<evidence type="ECO:0000256" key="1">
    <source>
        <dbReference type="ARBA" id="ARBA00022737"/>
    </source>
</evidence>
<dbReference type="InterPro" id="IPR002110">
    <property type="entry name" value="Ankyrin_rpt"/>
</dbReference>
<dbReference type="STRING" id="763407.A0A167P8P3"/>
<evidence type="ECO:0000313" key="5">
    <source>
        <dbReference type="Proteomes" id="UP000077315"/>
    </source>
</evidence>
<reference evidence="5" key="1">
    <citation type="submission" date="2015-06" db="EMBL/GenBank/DDBJ databases">
        <title>Expansion of signal transduction pathways in fungi by whole-genome duplication.</title>
        <authorList>
            <consortium name="DOE Joint Genome Institute"/>
            <person name="Corrochano L.M."/>
            <person name="Kuo A."/>
            <person name="Marcet-Houben M."/>
            <person name="Polaino S."/>
            <person name="Salamov A."/>
            <person name="Villalobos J.M."/>
            <person name="Alvarez M.I."/>
            <person name="Avalos J."/>
            <person name="Benito E.P."/>
            <person name="Benoit I."/>
            <person name="Burger G."/>
            <person name="Camino L.P."/>
            <person name="Canovas D."/>
            <person name="Cerda-Olmedo E."/>
            <person name="Cheng J.-F."/>
            <person name="Dominguez A."/>
            <person name="Elias M."/>
            <person name="Eslava A.P."/>
            <person name="Glaser F."/>
            <person name="Grimwood J."/>
            <person name="Gutierrez G."/>
            <person name="Heitman J."/>
            <person name="Henrissat B."/>
            <person name="Iturriaga E.A."/>
            <person name="Lang B.F."/>
            <person name="Lavin J.L."/>
            <person name="Lee S."/>
            <person name="Li W."/>
            <person name="Lindquist E."/>
            <person name="Lopez-Garcia S."/>
            <person name="Luque E.M."/>
            <person name="Marcos A.T."/>
            <person name="Martin J."/>
            <person name="McCluskey K."/>
            <person name="Medina H.R."/>
            <person name="Miralles-Duran A."/>
            <person name="Miyazaki A."/>
            <person name="Munoz-Torres E."/>
            <person name="Oguiza J.A."/>
            <person name="Ohm R."/>
            <person name="Olmedo M."/>
            <person name="Orejas M."/>
            <person name="Ortiz-Castellanos L."/>
            <person name="Pisabarro A.G."/>
            <person name="Rodriguez-Romero J."/>
            <person name="Ruiz-Herrera J."/>
            <person name="Ruiz-Vazquez R."/>
            <person name="Sanz C."/>
            <person name="Schackwitz W."/>
            <person name="Schmutz J."/>
            <person name="Shahriari M."/>
            <person name="Shelest E."/>
            <person name="Silva-Franco F."/>
            <person name="Soanes D."/>
            <person name="Syed K."/>
            <person name="Tagua V.G."/>
            <person name="Talbot N.J."/>
            <person name="Thon M."/>
            <person name="De vries R.P."/>
            <person name="Wiebenga A."/>
            <person name="Yadav J.S."/>
            <person name="Braun E.L."/>
            <person name="Baker S."/>
            <person name="Garre V."/>
            <person name="Horwitz B."/>
            <person name="Torres-Martinez S."/>
            <person name="Idnurm A."/>
            <person name="Herrera-Estrella A."/>
            <person name="Gabaldon T."/>
            <person name="Grigoriev I.V."/>
        </authorList>
    </citation>
    <scope>NUCLEOTIDE SEQUENCE [LARGE SCALE GENOMIC DNA]</scope>
    <source>
        <strain evidence="5">NRRL 1555(-)</strain>
    </source>
</reference>
<dbReference type="VEuPathDB" id="FungiDB:PHYBLDRAFT_141365"/>
<dbReference type="SMART" id="SM00248">
    <property type="entry name" value="ANK"/>
    <property type="match status" value="4"/>
</dbReference>
<protein>
    <submittedName>
        <fullName evidence="4">Uncharacterized protein</fullName>
    </submittedName>
</protein>
<organism evidence="4 5">
    <name type="scientific">Phycomyces blakesleeanus (strain ATCC 8743b / DSM 1359 / FGSC 10004 / NBRC 33097 / NRRL 1555)</name>
    <dbReference type="NCBI Taxonomy" id="763407"/>
    <lineage>
        <taxon>Eukaryota</taxon>
        <taxon>Fungi</taxon>
        <taxon>Fungi incertae sedis</taxon>
        <taxon>Mucoromycota</taxon>
        <taxon>Mucoromycotina</taxon>
        <taxon>Mucoromycetes</taxon>
        <taxon>Mucorales</taxon>
        <taxon>Phycomycetaceae</taxon>
        <taxon>Phycomyces</taxon>
    </lineage>
</organism>
<keyword evidence="1" id="KW-0677">Repeat</keyword>
<name>A0A167P8P3_PHYB8</name>
<dbReference type="InParanoid" id="A0A167P8P3"/>
<keyword evidence="5" id="KW-1185">Reference proteome</keyword>
<dbReference type="PANTHER" id="PTHR24201:SF2">
    <property type="entry name" value="ANKYRIN REPEAT DOMAIN-CONTAINING PROTEIN 42"/>
    <property type="match status" value="1"/>
</dbReference>
<gene>
    <name evidence="4" type="ORF">PHYBLDRAFT_141365</name>
</gene>
<dbReference type="Proteomes" id="UP000077315">
    <property type="component" value="Unassembled WGS sequence"/>
</dbReference>
<dbReference type="GeneID" id="28991484"/>
<dbReference type="InterPro" id="IPR036770">
    <property type="entry name" value="Ankyrin_rpt-contain_sf"/>
</dbReference>
<sequence>MPSVFARTFAALNVSKPPAMVDDVILPVVDIKVAAFEDSNSEDSNSEDDDALVLRCITNTERISTPELSPKPSISIFKAAEEGDVAALAYYIEHASPNPSTLLNTRDPDTDCTLLHLVVSHVSNPLTALRLLLSNGADVSARNVYNVQAIHMLLLNCRSPLSSLTVLLEHKANPNARDGDGWTPMHYCARFCDPSLPILQTLVERGGNINAVDASQKSPVFGLLAHGDHAETLDWMIHQAKADLTIKGDFLDPKSRKTNKGSIVMQAAKYGRLDCLMMLVHSTVSMQMLRSILDRQELNYCIQLVQDQINSRDSSVKHGRLETVMETLQSLLHSLECDPESAIQPAQSILLSENETDKPRKQKAFLKRMSNIFKPKK</sequence>
<dbReference type="PROSITE" id="PS50297">
    <property type="entry name" value="ANK_REP_REGION"/>
    <property type="match status" value="1"/>
</dbReference>
<dbReference type="PANTHER" id="PTHR24201">
    <property type="entry name" value="ANK_REP_REGION DOMAIN-CONTAINING PROTEIN"/>
    <property type="match status" value="1"/>
</dbReference>
<dbReference type="RefSeq" id="XP_018295518.1">
    <property type="nucleotide sequence ID" value="XM_018430578.1"/>
</dbReference>
<feature type="repeat" description="ANK" evidence="3">
    <location>
        <begin position="180"/>
        <end position="214"/>
    </location>
</feature>
<evidence type="ECO:0000256" key="3">
    <source>
        <dbReference type="PROSITE-ProRule" id="PRU00023"/>
    </source>
</evidence>
<evidence type="ECO:0000256" key="2">
    <source>
        <dbReference type="ARBA" id="ARBA00023043"/>
    </source>
</evidence>
<proteinExistence type="predicted"/>
<dbReference type="SUPFAM" id="SSF48403">
    <property type="entry name" value="Ankyrin repeat"/>
    <property type="match status" value="1"/>
</dbReference>
<feature type="repeat" description="ANK" evidence="3">
    <location>
        <begin position="110"/>
        <end position="144"/>
    </location>
</feature>
<dbReference type="InterPro" id="IPR050776">
    <property type="entry name" value="Ank_Repeat/CDKN_Inhibitor"/>
</dbReference>